<gene>
    <name evidence="12" type="ORF">BWQ96_04565</name>
</gene>
<evidence type="ECO:0000256" key="4">
    <source>
        <dbReference type="ARBA" id="ARBA00022741"/>
    </source>
</evidence>
<evidence type="ECO:0000313" key="13">
    <source>
        <dbReference type="Proteomes" id="UP000247409"/>
    </source>
</evidence>
<dbReference type="OrthoDB" id="539158at2759"/>
<evidence type="ECO:0000313" key="12">
    <source>
        <dbReference type="EMBL" id="PXF45661.1"/>
    </source>
</evidence>
<organism evidence="12 13">
    <name type="scientific">Gracilariopsis chorda</name>
    <dbReference type="NCBI Taxonomy" id="448386"/>
    <lineage>
        <taxon>Eukaryota</taxon>
        <taxon>Rhodophyta</taxon>
        <taxon>Florideophyceae</taxon>
        <taxon>Rhodymeniophycidae</taxon>
        <taxon>Gracilariales</taxon>
        <taxon>Gracilariaceae</taxon>
        <taxon>Gracilariopsis</taxon>
    </lineage>
</organism>
<dbReference type="InterPro" id="IPR008271">
    <property type="entry name" value="Ser/Thr_kinase_AS"/>
</dbReference>
<feature type="region of interest" description="Disordered" evidence="10">
    <location>
        <begin position="748"/>
        <end position="879"/>
    </location>
</feature>
<accession>A0A2V3IU76</accession>
<dbReference type="Gene3D" id="1.10.510.10">
    <property type="entry name" value="Transferase(Phosphotransferase) domain 1"/>
    <property type="match status" value="1"/>
</dbReference>
<feature type="binding site" evidence="9">
    <location>
        <position position="37"/>
    </location>
    <ligand>
        <name>ATP</name>
        <dbReference type="ChEBI" id="CHEBI:30616"/>
    </ligand>
</feature>
<dbReference type="CDD" id="cd14003">
    <property type="entry name" value="STKc_AMPK-like"/>
    <property type="match status" value="1"/>
</dbReference>
<dbReference type="SUPFAM" id="SSF56112">
    <property type="entry name" value="Protein kinase-like (PK-like)"/>
    <property type="match status" value="1"/>
</dbReference>
<comment type="catalytic activity">
    <reaction evidence="8">
        <text>L-seryl-[protein] + ATP = O-phospho-L-seryl-[protein] + ADP + H(+)</text>
        <dbReference type="Rhea" id="RHEA:17989"/>
        <dbReference type="Rhea" id="RHEA-COMP:9863"/>
        <dbReference type="Rhea" id="RHEA-COMP:11604"/>
        <dbReference type="ChEBI" id="CHEBI:15378"/>
        <dbReference type="ChEBI" id="CHEBI:29999"/>
        <dbReference type="ChEBI" id="CHEBI:30616"/>
        <dbReference type="ChEBI" id="CHEBI:83421"/>
        <dbReference type="ChEBI" id="CHEBI:456216"/>
        <dbReference type="EC" id="2.7.11.1"/>
    </reaction>
</comment>
<feature type="compositionally biased region" description="Polar residues" evidence="10">
    <location>
        <begin position="807"/>
        <end position="830"/>
    </location>
</feature>
<dbReference type="PANTHER" id="PTHR43895:SF32">
    <property type="entry name" value="SERINE_THREONINE-PROTEIN KINASE CHK1"/>
    <property type="match status" value="1"/>
</dbReference>
<dbReference type="EMBL" id="NBIV01000055">
    <property type="protein sequence ID" value="PXF45661.1"/>
    <property type="molecule type" value="Genomic_DNA"/>
</dbReference>
<dbReference type="GO" id="GO:0005524">
    <property type="term" value="F:ATP binding"/>
    <property type="evidence" value="ECO:0007669"/>
    <property type="project" value="UniProtKB-UniRule"/>
</dbReference>
<dbReference type="FunFam" id="1.10.510.10:FF:000571">
    <property type="entry name" value="Maternal embryonic leucine zipper kinase"/>
    <property type="match status" value="1"/>
</dbReference>
<dbReference type="PROSITE" id="PS50011">
    <property type="entry name" value="PROTEIN_KINASE_DOM"/>
    <property type="match status" value="1"/>
</dbReference>
<feature type="domain" description="Protein kinase" evidence="11">
    <location>
        <begin position="8"/>
        <end position="267"/>
    </location>
</feature>
<evidence type="ECO:0000256" key="9">
    <source>
        <dbReference type="PROSITE-ProRule" id="PRU10141"/>
    </source>
</evidence>
<feature type="compositionally biased region" description="Basic residues" evidence="10">
    <location>
        <begin position="780"/>
        <end position="791"/>
    </location>
</feature>
<evidence type="ECO:0000256" key="8">
    <source>
        <dbReference type="ARBA" id="ARBA00048679"/>
    </source>
</evidence>
<dbReference type="Proteomes" id="UP000247409">
    <property type="component" value="Unassembled WGS sequence"/>
</dbReference>
<sequence>MTARVGDYLLLETLGEGAFGKVRHAVHHVTGAHYAVKVMDKSLIRHHSLTVNVRREIAIMRALSHPNIVALHHVLSSPTNLYVVLEFVRGSELFQLIANTPRGLPEPAARRYFQQLVDGVLYCHRRGVSHRDLKPENLLIDSESGILKITDFGLSSMKGADTTTDLLTTQCGTPHYIAPEIISRVNPAYDGQKVDTWACGIILFALLAGYLPFDETDLVCLFDTIREGHVHFPPWFSSAAKDLLWRLLCVDPETRISLADVVNHPWFAVDYQPLQNPSPGLSSSPKHKPHPVRRPRKRKQKRSSNRARAQKRNTPKAPLLTLQLPDLQLPDPSQIRPPLLSNASTTAAAAARNEMMRSGRAMSFSKRYSLIRKGIVTYGPMQPPYLCNEPLPASLGGIEQARMRGVVSTTGSVFSASRATIFSEDPSDTVSQSAHGATASSSENPSGEVQTVGAIRSLRVTISMCRTASKWYEFSRNLASPTREALLQKSTLISLKRLRNQLVECAQNEQYDECQQSAGKKCYMSSSQRREMLRLLDVWETRIIRDASPLSKDQAQSTGLSGEELQSFQTLLQTWETQLAGEEIVEDVLIPGSEMVEDEVPNVHVPSHFMEQRNVLNTKANPPHEKVTSVDALDALNAETSLAFGGYRTSSEQPVPSPQAQSPVLKLFPSPVTANKAKQVHSEEGCQDLNLLWNHVLVANTSKMGEMLESDVDSISSLEQIAPKKASTNSVTKDVTFSPVTEWRSLESSGMLEHSRGNDIEAGYPRSSTPKKRERERKTRSNLHTLQHPRRCSSTDDSSSRPEQARTSHMTSSFDSQRTSQGWINQSPRTSAEKKRDSELGKNSFRTVKFSSDRHRTTGNRESLTRLEGSENKHDQGAQHQVIPCVSIESLDEDEPRLVRSFGQRRIQTDLTPELNPLKVLDTPSGFTALANRIRGRGRRQTRARATMGHSTLAHETDNAKLVFSESRANARCSKGLLAGWFGVRKFDARFESRYNARTCIRELNRVMKQRGFSVARKPGENRLRVAVAGSDGRFVTVTFDFATKGSGCIVRFQKTGGEKFSSRNLEENLVWSFYDEVVDAFRDSNEGVAVVNGDLV</sequence>
<keyword evidence="5 12" id="KW-0418">Kinase</keyword>
<evidence type="ECO:0000256" key="6">
    <source>
        <dbReference type="ARBA" id="ARBA00022840"/>
    </source>
</evidence>
<dbReference type="GO" id="GO:0004674">
    <property type="term" value="F:protein serine/threonine kinase activity"/>
    <property type="evidence" value="ECO:0007669"/>
    <property type="project" value="UniProtKB-KW"/>
</dbReference>
<dbReference type="PROSITE" id="PS00108">
    <property type="entry name" value="PROTEIN_KINASE_ST"/>
    <property type="match status" value="1"/>
</dbReference>
<dbReference type="Pfam" id="PF00069">
    <property type="entry name" value="Pkinase"/>
    <property type="match status" value="1"/>
</dbReference>
<dbReference type="STRING" id="448386.A0A2V3IU76"/>
<dbReference type="PROSITE" id="PS00107">
    <property type="entry name" value="PROTEIN_KINASE_ATP"/>
    <property type="match status" value="1"/>
</dbReference>
<feature type="compositionally biased region" description="Polar residues" evidence="10">
    <location>
        <begin position="428"/>
        <end position="448"/>
    </location>
</feature>
<reference evidence="12 13" key="1">
    <citation type="journal article" date="2018" name="Mol. Biol. Evol.">
        <title>Analysis of the draft genome of the red seaweed Gracilariopsis chorda provides insights into genome size evolution in Rhodophyta.</title>
        <authorList>
            <person name="Lee J."/>
            <person name="Yang E.C."/>
            <person name="Graf L."/>
            <person name="Yang J.H."/>
            <person name="Qiu H."/>
            <person name="Zel Zion U."/>
            <person name="Chan C.X."/>
            <person name="Stephens T.G."/>
            <person name="Weber A.P.M."/>
            <person name="Boo G.H."/>
            <person name="Boo S.M."/>
            <person name="Kim K.M."/>
            <person name="Shin Y."/>
            <person name="Jung M."/>
            <person name="Lee S.J."/>
            <person name="Yim H.S."/>
            <person name="Lee J.H."/>
            <person name="Bhattacharya D."/>
            <person name="Yoon H.S."/>
        </authorList>
    </citation>
    <scope>NUCLEOTIDE SEQUENCE [LARGE SCALE GENOMIC DNA]</scope>
    <source>
        <strain evidence="12 13">SKKU-2015</strain>
        <tissue evidence="12">Whole body</tissue>
    </source>
</reference>
<name>A0A2V3IU76_9FLOR</name>
<evidence type="ECO:0000256" key="7">
    <source>
        <dbReference type="ARBA" id="ARBA00047899"/>
    </source>
</evidence>
<proteinExistence type="predicted"/>
<feature type="region of interest" description="Disordered" evidence="10">
    <location>
        <begin position="277"/>
        <end position="339"/>
    </location>
</feature>
<dbReference type="AlphaFoldDB" id="A0A2V3IU76"/>
<comment type="caution">
    <text evidence="12">The sequence shown here is derived from an EMBL/GenBank/DDBJ whole genome shotgun (WGS) entry which is preliminary data.</text>
</comment>
<evidence type="ECO:0000256" key="2">
    <source>
        <dbReference type="ARBA" id="ARBA00022527"/>
    </source>
</evidence>
<keyword evidence="4 9" id="KW-0547">Nucleotide-binding</keyword>
<dbReference type="SMART" id="SM00220">
    <property type="entry name" value="S_TKc"/>
    <property type="match status" value="1"/>
</dbReference>
<dbReference type="Gene3D" id="3.30.310.80">
    <property type="entry name" value="Kinase associated domain 1, KA1"/>
    <property type="match status" value="1"/>
</dbReference>
<dbReference type="PANTHER" id="PTHR43895">
    <property type="entry name" value="CALCIUM/CALMODULIN-DEPENDENT PROTEIN KINASE KINASE-RELATED"/>
    <property type="match status" value="1"/>
</dbReference>
<evidence type="ECO:0000256" key="3">
    <source>
        <dbReference type="ARBA" id="ARBA00022679"/>
    </source>
</evidence>
<feature type="region of interest" description="Disordered" evidence="10">
    <location>
        <begin position="425"/>
        <end position="448"/>
    </location>
</feature>
<evidence type="ECO:0000256" key="1">
    <source>
        <dbReference type="ARBA" id="ARBA00012513"/>
    </source>
</evidence>
<feature type="compositionally biased region" description="Low complexity" evidence="10">
    <location>
        <begin position="318"/>
        <end position="332"/>
    </location>
</feature>
<evidence type="ECO:0000256" key="10">
    <source>
        <dbReference type="SAM" id="MobiDB-lite"/>
    </source>
</evidence>
<evidence type="ECO:0000259" key="11">
    <source>
        <dbReference type="PROSITE" id="PS50011"/>
    </source>
</evidence>
<dbReference type="FunFam" id="3.30.200.20:FF:000003">
    <property type="entry name" value="Non-specific serine/threonine protein kinase"/>
    <property type="match status" value="1"/>
</dbReference>
<feature type="compositionally biased region" description="Basic and acidic residues" evidence="10">
    <location>
        <begin position="831"/>
        <end position="840"/>
    </location>
</feature>
<keyword evidence="6 9" id="KW-0067">ATP-binding</keyword>
<keyword evidence="2" id="KW-0723">Serine/threonine-protein kinase</keyword>
<dbReference type="EC" id="2.7.11.1" evidence="1"/>
<dbReference type="InterPro" id="IPR017441">
    <property type="entry name" value="Protein_kinase_ATP_BS"/>
</dbReference>
<feature type="compositionally biased region" description="Basic and acidic residues" evidence="10">
    <location>
        <begin position="863"/>
        <end position="877"/>
    </location>
</feature>
<feature type="compositionally biased region" description="Basic residues" evidence="10">
    <location>
        <begin position="285"/>
        <end position="314"/>
    </location>
</feature>
<comment type="catalytic activity">
    <reaction evidence="7">
        <text>L-threonyl-[protein] + ATP = O-phospho-L-threonyl-[protein] + ADP + H(+)</text>
        <dbReference type="Rhea" id="RHEA:46608"/>
        <dbReference type="Rhea" id="RHEA-COMP:11060"/>
        <dbReference type="Rhea" id="RHEA-COMP:11605"/>
        <dbReference type="ChEBI" id="CHEBI:15378"/>
        <dbReference type="ChEBI" id="CHEBI:30013"/>
        <dbReference type="ChEBI" id="CHEBI:30616"/>
        <dbReference type="ChEBI" id="CHEBI:61977"/>
        <dbReference type="ChEBI" id="CHEBI:456216"/>
        <dbReference type="EC" id="2.7.11.1"/>
    </reaction>
</comment>
<dbReference type="InterPro" id="IPR011009">
    <property type="entry name" value="Kinase-like_dom_sf"/>
</dbReference>
<dbReference type="GO" id="GO:0007165">
    <property type="term" value="P:signal transduction"/>
    <property type="evidence" value="ECO:0007669"/>
    <property type="project" value="TreeGrafter"/>
</dbReference>
<keyword evidence="3" id="KW-0808">Transferase</keyword>
<dbReference type="InterPro" id="IPR000719">
    <property type="entry name" value="Prot_kinase_dom"/>
</dbReference>
<keyword evidence="13" id="KW-1185">Reference proteome</keyword>
<protein>
    <recommendedName>
        <fullName evidence="1">non-specific serine/threonine protein kinase</fullName>
        <ecNumber evidence="1">2.7.11.1</ecNumber>
    </recommendedName>
</protein>
<evidence type="ECO:0000256" key="5">
    <source>
        <dbReference type="ARBA" id="ARBA00022777"/>
    </source>
</evidence>